<reference evidence="5" key="3">
    <citation type="journal article" date="2011" name="Environ. Microbiol.">
        <title>A blueprint of ectoine metabolism from the genome of the industrial producer Halomonas elongata DSM 2581(T).</title>
        <authorList>
            <person name="Schwibbert K."/>
            <person name="Marin-Sanguino A."/>
            <person name="Bagyan I."/>
            <person name="Heidrich G."/>
            <person name="Lentzen G."/>
            <person name="Seitz H."/>
            <person name="Rampp M."/>
            <person name="Schuster S.C."/>
            <person name="Klenk H.P."/>
            <person name="Pfeiffer F."/>
            <person name="Oesterhelt D."/>
            <person name="Kunte H.J."/>
        </authorList>
    </citation>
    <scope>NUCLEOTIDE SEQUENCE [LARGE SCALE GENOMIC DNA]</scope>
    <source>
        <strain evidence="5">ATCC 33173 / DSM 2581 / NBRC 15536 / NCIMB 2198 / 1H9</strain>
    </source>
</reference>
<reference evidence="3" key="2">
    <citation type="submission" date="2010-05" db="EMBL/GenBank/DDBJ databases">
        <title>Revision and reannotation of the Halomonas elongata DSM 2581(T) genome.</title>
        <authorList>
            <person name="Pfeiffer F."/>
            <person name="Bagyan I."/>
            <person name="Alfaro-Espinoza G."/>
            <person name="Zamora-Lagos M.A."/>
            <person name="Habermann B."/>
            <person name="Oesterhelt D."/>
            <person name="Kunte H.J."/>
        </authorList>
    </citation>
    <scope>NUCLEOTIDE SEQUENCE</scope>
    <source>
        <strain evidence="3">Type strain: DSM 2581</strain>
    </source>
</reference>
<keyword evidence="2" id="KW-0812">Transmembrane</keyword>
<reference evidence="3" key="1">
    <citation type="journal article" date="2010" name="Environ. Microbiol.">
        <title>A blueprint of ectoine metabolism from the genome of the industrial producer Halomonas elongata DSM 2581(T).</title>
        <authorList>
            <person name="Schwibbert K."/>
            <person name="Marin-Sanguino A."/>
            <person name="Bagyan I."/>
            <person name="Heidrich G."/>
            <person name="Lentzen G."/>
            <person name="Seitz H."/>
            <person name="Rampp M."/>
            <person name="Schuster S.C."/>
            <person name="Klenk H.P."/>
            <person name="Pfeiffer F."/>
            <person name="Oesterhelt D."/>
            <person name="Kunte H.J."/>
        </authorList>
    </citation>
    <scope>NUCLEOTIDE SEQUENCE</scope>
    <source>
        <strain evidence="3">Type strain: DSM 2581</strain>
    </source>
</reference>
<evidence type="ECO:0000313" key="3">
    <source>
        <dbReference type="EMBL" id="CBV42788.1"/>
    </source>
</evidence>
<reference evidence="4 6" key="4">
    <citation type="submission" date="2023-11" db="EMBL/GenBank/DDBJ databases">
        <title>MicrobeMod: A computational toolkit for identifying prokaryotic methylation and restriction-modification with nanopore sequencing.</title>
        <authorList>
            <person name="Crits-Christoph A."/>
            <person name="Kang S.C."/>
            <person name="Lee H."/>
            <person name="Ostrov N."/>
        </authorList>
    </citation>
    <scope>NUCLEOTIDE SEQUENCE [LARGE SCALE GENOMIC DNA]</scope>
    <source>
        <strain evidence="4 6">ATCC 33173</strain>
    </source>
</reference>
<name>E1V3V9_HALED</name>
<dbReference type="EMBL" id="FN869568">
    <property type="protein sequence ID" value="CBV42788.1"/>
    <property type="molecule type" value="Genomic_DNA"/>
</dbReference>
<dbReference type="EMBL" id="CP139472">
    <property type="protein sequence ID" value="WPU48961.1"/>
    <property type="molecule type" value="Genomic_DNA"/>
</dbReference>
<evidence type="ECO:0000313" key="4">
    <source>
        <dbReference type="EMBL" id="WPU48961.1"/>
    </source>
</evidence>
<dbReference type="Proteomes" id="UP000008707">
    <property type="component" value="Chromosome"/>
</dbReference>
<feature type="transmembrane region" description="Helical" evidence="2">
    <location>
        <begin position="124"/>
        <end position="146"/>
    </location>
</feature>
<evidence type="ECO:0000256" key="2">
    <source>
        <dbReference type="SAM" id="Phobius"/>
    </source>
</evidence>
<gene>
    <name evidence="3" type="ordered locus">HELO_2904</name>
    <name evidence="4" type="ORF">SR933_08705</name>
</gene>
<proteinExistence type="predicted"/>
<feature type="transmembrane region" description="Helical" evidence="2">
    <location>
        <begin position="97"/>
        <end position="117"/>
    </location>
</feature>
<dbReference type="OrthoDB" id="6160351at2"/>
<accession>E1V3V9</accession>
<keyword evidence="2" id="KW-0472">Membrane</keyword>
<feature type="region of interest" description="Disordered" evidence="1">
    <location>
        <begin position="341"/>
        <end position="401"/>
    </location>
</feature>
<keyword evidence="2" id="KW-1133">Transmembrane helix</keyword>
<dbReference type="RefSeq" id="WP_013332660.1">
    <property type="nucleotide sequence ID" value="NC_014532.2"/>
</dbReference>
<dbReference type="GeneID" id="91011952"/>
<dbReference type="STRING" id="768066.HELO_2904"/>
<dbReference type="KEGG" id="hel:HELO_2904"/>
<keyword evidence="6" id="KW-1185">Reference proteome</keyword>
<dbReference type="HOGENOM" id="CLU_686562_0_0_6"/>
<dbReference type="AlphaFoldDB" id="E1V3V9"/>
<evidence type="ECO:0000313" key="6">
    <source>
        <dbReference type="Proteomes" id="UP001322512"/>
    </source>
</evidence>
<feature type="transmembrane region" description="Helical" evidence="2">
    <location>
        <begin position="152"/>
        <end position="172"/>
    </location>
</feature>
<organism evidence="3 5">
    <name type="scientific">Halomonas elongata (strain ATCC 33173 / DSM 2581 / NBRC 15536 / NCIMB 2198 / 1H9)</name>
    <dbReference type="NCBI Taxonomy" id="768066"/>
    <lineage>
        <taxon>Bacteria</taxon>
        <taxon>Pseudomonadati</taxon>
        <taxon>Pseudomonadota</taxon>
        <taxon>Gammaproteobacteria</taxon>
        <taxon>Oceanospirillales</taxon>
        <taxon>Halomonadaceae</taxon>
        <taxon>Halomonas</taxon>
    </lineage>
</organism>
<protein>
    <submittedName>
        <fullName evidence="3">Uncharacterized protein</fullName>
    </submittedName>
</protein>
<evidence type="ECO:0000256" key="1">
    <source>
        <dbReference type="SAM" id="MobiDB-lite"/>
    </source>
</evidence>
<sequence>MTDAVQPEGYEETAFTADRIPCQAPPPKGKLGKLGDAFDMARLPWGHYIGVNPSEYEYEYSEAWYRHFKYMGEKDFHDYSMINELRWSQFVDEDISLIYRFFRFWFVFWTHLLSFIGPGGRIGGGWFFLGAALVVLGVEVFAELFWPKNGFSFSMLVIPLSVAGVCGVSTLLRRLYETQGIRFYKSNQNWSDDVAFCRRSGLVKSFQGNFPFYEFDAFIEMAADMKGNQRHTLKVRHRYPQFSKDKRSGLPLEFTFPTDTGSIAERYAMWDMLSRFMDVSQPLPDIPRLEPFRHLDPTTRAYDEAGKRGRPATYWRDLYAKVDEKELKRLRDEHHEKVNAAPWGSRPDLMAQSVPGYEDSYTAEPEDVNAYAHAPTKNVRFVERPDAASSESSSDQQNTQR</sequence>
<dbReference type="Proteomes" id="UP001322512">
    <property type="component" value="Chromosome"/>
</dbReference>
<evidence type="ECO:0000313" key="5">
    <source>
        <dbReference type="Proteomes" id="UP000008707"/>
    </source>
</evidence>